<dbReference type="InterPro" id="IPR050327">
    <property type="entry name" value="Proton-linked_MCT"/>
</dbReference>
<feature type="transmembrane region" description="Helical" evidence="9">
    <location>
        <begin position="191"/>
        <end position="210"/>
    </location>
</feature>
<feature type="transmembrane region" description="Helical" evidence="9">
    <location>
        <begin position="415"/>
        <end position="438"/>
    </location>
</feature>
<evidence type="ECO:0000256" key="1">
    <source>
        <dbReference type="ARBA" id="ARBA00004141"/>
    </source>
</evidence>
<dbReference type="Gene3D" id="1.20.1250.20">
    <property type="entry name" value="MFS general substrate transporter like domains"/>
    <property type="match status" value="2"/>
</dbReference>
<feature type="compositionally biased region" description="Low complexity" evidence="8">
    <location>
        <begin position="85"/>
        <end position="101"/>
    </location>
</feature>
<dbReference type="SUPFAM" id="SSF103473">
    <property type="entry name" value="MFS general substrate transporter"/>
    <property type="match status" value="1"/>
</dbReference>
<dbReference type="GO" id="GO:0016020">
    <property type="term" value="C:membrane"/>
    <property type="evidence" value="ECO:0007669"/>
    <property type="project" value="UniProtKB-SubCell"/>
</dbReference>
<feature type="compositionally biased region" description="Low complexity" evidence="8">
    <location>
        <begin position="18"/>
        <end position="28"/>
    </location>
</feature>
<dbReference type="InterPro" id="IPR036259">
    <property type="entry name" value="MFS_trans_sf"/>
</dbReference>
<evidence type="ECO:0000256" key="5">
    <source>
        <dbReference type="ARBA" id="ARBA00022989"/>
    </source>
</evidence>
<feature type="transmembrane region" description="Helical" evidence="9">
    <location>
        <begin position="216"/>
        <end position="236"/>
    </location>
</feature>
<dbReference type="OrthoDB" id="5667at2759"/>
<dbReference type="Proteomes" id="UP000722485">
    <property type="component" value="Unassembled WGS sequence"/>
</dbReference>
<evidence type="ECO:0000256" key="7">
    <source>
        <dbReference type="ARBA" id="ARBA00023180"/>
    </source>
</evidence>
<dbReference type="GO" id="GO:0022857">
    <property type="term" value="F:transmembrane transporter activity"/>
    <property type="evidence" value="ECO:0007669"/>
    <property type="project" value="InterPro"/>
</dbReference>
<keyword evidence="7" id="KW-0325">Glycoprotein</keyword>
<dbReference type="InterPro" id="IPR011701">
    <property type="entry name" value="MFS"/>
</dbReference>
<feature type="transmembrane region" description="Helical" evidence="9">
    <location>
        <begin position="161"/>
        <end position="184"/>
    </location>
</feature>
<feature type="compositionally biased region" description="Polar residues" evidence="8">
    <location>
        <begin position="1"/>
        <end position="12"/>
    </location>
</feature>
<protein>
    <recommendedName>
        <fullName evidence="10">Major facilitator superfamily (MFS) profile domain-containing protein</fullName>
    </recommendedName>
</protein>
<evidence type="ECO:0000256" key="6">
    <source>
        <dbReference type="ARBA" id="ARBA00023136"/>
    </source>
</evidence>
<feature type="domain" description="Major facilitator superfamily (MFS) profile" evidence="10">
    <location>
        <begin position="121"/>
        <end position="504"/>
    </location>
</feature>
<evidence type="ECO:0000256" key="2">
    <source>
        <dbReference type="ARBA" id="ARBA00006727"/>
    </source>
</evidence>
<feature type="transmembrane region" description="Helical" evidence="9">
    <location>
        <begin position="280"/>
        <end position="300"/>
    </location>
</feature>
<feature type="transmembrane region" description="Helical" evidence="9">
    <location>
        <begin position="480"/>
        <end position="503"/>
    </location>
</feature>
<comment type="caution">
    <text evidence="11">The sequence shown here is derived from an EMBL/GenBank/DDBJ whole genome shotgun (WGS) entry which is preliminary data.</text>
</comment>
<feature type="transmembrane region" description="Helical" evidence="9">
    <location>
        <begin position="248"/>
        <end position="268"/>
    </location>
</feature>
<feature type="region of interest" description="Disordered" evidence="8">
    <location>
        <begin position="1"/>
        <end position="44"/>
    </location>
</feature>
<dbReference type="PANTHER" id="PTHR11360:SF224">
    <property type="entry name" value="MAJOR FACILITATOR SUPERFAMILY (MFS) PROFILE DOMAIN-CONTAINING PROTEIN-RELATED"/>
    <property type="match status" value="1"/>
</dbReference>
<keyword evidence="4 9" id="KW-0812">Transmembrane</keyword>
<feature type="transmembrane region" description="Helical" evidence="9">
    <location>
        <begin position="325"/>
        <end position="347"/>
    </location>
</feature>
<gene>
    <name evidence="11" type="ORF">G7Z17_g12259</name>
</gene>
<accession>A0A9P5LAT7</accession>
<evidence type="ECO:0000259" key="10">
    <source>
        <dbReference type="PROSITE" id="PS50850"/>
    </source>
</evidence>
<sequence length="512" mass="55615">MARSLPSSSSETVNEKGAPTPTSAATDATRVDAQLYEDPSTMPKLNKTLEQIYLQNNETDNIHPRPKNTLNTDLELGSLTPTTLATPTALATPSSPKAEAPPAGPPPGMAPADFPDGGREAWLVVFGGWCALFCTFGLINCVGVFQAYYVRGPLKNYDSSAVSWIMSAQVFFMIFSGAIFGLLFDNYGPRWLLYCGTVAYIFGLMMVSLSTDYYQFFLAQSIVAAIGSSAVFNACMSSLVSWFFRHRAAAFGIMVSGSSVGGVVLPIMMDKMIKEVGFPWMMRTMAFMFLALLTVACFTVKSRLPPRPRRFVFVDYISGLKDPRLSVTIFGFFLFMWGMFLPFNYVILQAESAGVSDTLIPYLLPILNAVSIFGRIIPGIIADKVGRYNVMIVITFISALFCLAVWIPVKDTAGILVFAIIFGFSSGGYIGLAPTLIAQISDIREIGTRVGTAFAIQSFGALTGSPIGGALVKQRHGDYLGLQLFCGSVMLASVFVIFAARYIQVGFKLVKI</sequence>
<dbReference type="Pfam" id="PF07690">
    <property type="entry name" value="MFS_1"/>
    <property type="match status" value="1"/>
</dbReference>
<evidence type="ECO:0000313" key="12">
    <source>
        <dbReference type="Proteomes" id="UP000722485"/>
    </source>
</evidence>
<feature type="transmembrane region" description="Helical" evidence="9">
    <location>
        <begin position="390"/>
        <end position="409"/>
    </location>
</feature>
<evidence type="ECO:0000313" key="11">
    <source>
        <dbReference type="EMBL" id="KAF7540220.1"/>
    </source>
</evidence>
<keyword evidence="6 9" id="KW-0472">Membrane</keyword>
<dbReference type="InterPro" id="IPR020846">
    <property type="entry name" value="MFS_dom"/>
</dbReference>
<dbReference type="PANTHER" id="PTHR11360">
    <property type="entry name" value="MONOCARBOXYLATE TRANSPORTER"/>
    <property type="match status" value="1"/>
</dbReference>
<keyword evidence="3" id="KW-0813">Transport</keyword>
<evidence type="ECO:0000256" key="8">
    <source>
        <dbReference type="SAM" id="MobiDB-lite"/>
    </source>
</evidence>
<reference evidence="11" key="1">
    <citation type="submission" date="2020-03" db="EMBL/GenBank/DDBJ databases">
        <title>Draft Genome Sequence of Cylindrodendrum hubeiense.</title>
        <authorList>
            <person name="Buettner E."/>
            <person name="Kellner H."/>
        </authorList>
    </citation>
    <scope>NUCLEOTIDE SEQUENCE</scope>
    <source>
        <strain evidence="11">IHI 201604</strain>
    </source>
</reference>
<proteinExistence type="inferred from homology"/>
<keyword evidence="5 9" id="KW-1133">Transmembrane helix</keyword>
<dbReference type="PROSITE" id="PS50850">
    <property type="entry name" value="MFS"/>
    <property type="match status" value="1"/>
</dbReference>
<comment type="similarity">
    <text evidence="2">Belongs to the major facilitator superfamily. Monocarboxylate porter (TC 2.A.1.13) family.</text>
</comment>
<comment type="subcellular location">
    <subcellularLocation>
        <location evidence="1">Membrane</location>
        <topology evidence="1">Multi-pass membrane protein</topology>
    </subcellularLocation>
</comment>
<organism evidence="11 12">
    <name type="scientific">Cylindrodendrum hubeiense</name>
    <dbReference type="NCBI Taxonomy" id="595255"/>
    <lineage>
        <taxon>Eukaryota</taxon>
        <taxon>Fungi</taxon>
        <taxon>Dikarya</taxon>
        <taxon>Ascomycota</taxon>
        <taxon>Pezizomycotina</taxon>
        <taxon>Sordariomycetes</taxon>
        <taxon>Hypocreomycetidae</taxon>
        <taxon>Hypocreales</taxon>
        <taxon>Nectriaceae</taxon>
        <taxon>Cylindrodendrum</taxon>
    </lineage>
</organism>
<keyword evidence="12" id="KW-1185">Reference proteome</keyword>
<dbReference type="EMBL" id="JAANBB010000533">
    <property type="protein sequence ID" value="KAF7540220.1"/>
    <property type="molecule type" value="Genomic_DNA"/>
</dbReference>
<dbReference type="AlphaFoldDB" id="A0A9P5LAT7"/>
<feature type="transmembrane region" description="Helical" evidence="9">
    <location>
        <begin position="121"/>
        <end position="149"/>
    </location>
</feature>
<name>A0A9P5LAT7_9HYPO</name>
<feature type="transmembrane region" description="Helical" evidence="9">
    <location>
        <begin position="450"/>
        <end position="468"/>
    </location>
</feature>
<feature type="region of interest" description="Disordered" evidence="8">
    <location>
        <begin position="85"/>
        <end position="112"/>
    </location>
</feature>
<feature type="transmembrane region" description="Helical" evidence="9">
    <location>
        <begin position="359"/>
        <end position="378"/>
    </location>
</feature>
<evidence type="ECO:0000256" key="3">
    <source>
        <dbReference type="ARBA" id="ARBA00022448"/>
    </source>
</evidence>
<evidence type="ECO:0000256" key="4">
    <source>
        <dbReference type="ARBA" id="ARBA00022692"/>
    </source>
</evidence>
<evidence type="ECO:0000256" key="9">
    <source>
        <dbReference type="SAM" id="Phobius"/>
    </source>
</evidence>